<protein>
    <submittedName>
        <fullName evidence="1">Uncharacterized protein</fullName>
    </submittedName>
</protein>
<name>A0A4Y2EL25_ARAVE</name>
<proteinExistence type="predicted"/>
<dbReference type="Proteomes" id="UP000499080">
    <property type="component" value="Unassembled WGS sequence"/>
</dbReference>
<dbReference type="AlphaFoldDB" id="A0A4Y2EL25"/>
<evidence type="ECO:0000313" key="1">
    <source>
        <dbReference type="EMBL" id="GBM29571.1"/>
    </source>
</evidence>
<reference evidence="1 2" key="1">
    <citation type="journal article" date="2019" name="Sci. Rep.">
        <title>Orb-weaving spider Araneus ventricosus genome elucidates the spidroin gene catalogue.</title>
        <authorList>
            <person name="Kono N."/>
            <person name="Nakamura H."/>
            <person name="Ohtoshi R."/>
            <person name="Moran D.A.P."/>
            <person name="Shinohara A."/>
            <person name="Yoshida Y."/>
            <person name="Fujiwara M."/>
            <person name="Mori M."/>
            <person name="Tomita M."/>
            <person name="Arakawa K."/>
        </authorList>
    </citation>
    <scope>NUCLEOTIDE SEQUENCE [LARGE SCALE GENOMIC DNA]</scope>
</reference>
<gene>
    <name evidence="1" type="ORF">AVEN_180357_1</name>
</gene>
<comment type="caution">
    <text evidence="1">The sequence shown here is derived from an EMBL/GenBank/DDBJ whole genome shotgun (WGS) entry which is preliminary data.</text>
</comment>
<keyword evidence="2" id="KW-1185">Reference proteome</keyword>
<sequence length="141" mass="15608">MTPVYHHAIAVSRQAEMISDLESNDPPIPMKELYHKAIEVAIQTETISVIESAILRFQRHDSIIISSQSPKNRDDIGFGISDPPILMTPVYHHAIAVSRQAEMISDLESNDPPIPITGLYHQAIGVSIQKETISDLESAIL</sequence>
<accession>A0A4Y2EL25</accession>
<organism evidence="1 2">
    <name type="scientific">Araneus ventricosus</name>
    <name type="common">Orbweaver spider</name>
    <name type="synonym">Epeira ventricosa</name>
    <dbReference type="NCBI Taxonomy" id="182803"/>
    <lineage>
        <taxon>Eukaryota</taxon>
        <taxon>Metazoa</taxon>
        <taxon>Ecdysozoa</taxon>
        <taxon>Arthropoda</taxon>
        <taxon>Chelicerata</taxon>
        <taxon>Arachnida</taxon>
        <taxon>Araneae</taxon>
        <taxon>Araneomorphae</taxon>
        <taxon>Entelegynae</taxon>
        <taxon>Araneoidea</taxon>
        <taxon>Araneidae</taxon>
        <taxon>Araneus</taxon>
    </lineage>
</organism>
<dbReference type="EMBL" id="BGPR01170652">
    <property type="protein sequence ID" value="GBM29571.1"/>
    <property type="molecule type" value="Genomic_DNA"/>
</dbReference>
<evidence type="ECO:0000313" key="2">
    <source>
        <dbReference type="Proteomes" id="UP000499080"/>
    </source>
</evidence>